<feature type="non-terminal residue" evidence="2">
    <location>
        <position position="91"/>
    </location>
</feature>
<keyword evidence="3" id="KW-1185">Reference proteome</keyword>
<feature type="region of interest" description="Disordered" evidence="1">
    <location>
        <begin position="50"/>
        <end position="91"/>
    </location>
</feature>
<sequence>RKTRPARSSGYGYGVHMYQVSRPWQGPIGPTEPQSKRLLNAKRKWDAGEYKHDWEKKANRKADREENSIPHYKPIRQPYISEKRQYPQGSE</sequence>
<accession>A0A9N9CZ61</accession>
<protein>
    <submittedName>
        <fullName evidence="2">6964_t:CDS:1</fullName>
    </submittedName>
</protein>
<reference evidence="2" key="1">
    <citation type="submission" date="2021-06" db="EMBL/GenBank/DDBJ databases">
        <authorList>
            <person name="Kallberg Y."/>
            <person name="Tangrot J."/>
            <person name="Rosling A."/>
        </authorList>
    </citation>
    <scope>NUCLEOTIDE SEQUENCE</scope>
    <source>
        <strain evidence="2">MT106</strain>
    </source>
</reference>
<evidence type="ECO:0000313" key="2">
    <source>
        <dbReference type="EMBL" id="CAG8617639.1"/>
    </source>
</evidence>
<name>A0A9N9CZ61_9GLOM</name>
<dbReference type="AlphaFoldDB" id="A0A9N9CZ61"/>
<proteinExistence type="predicted"/>
<gene>
    <name evidence="2" type="ORF">AGERDE_LOCUS9908</name>
</gene>
<feature type="compositionally biased region" description="Basic and acidic residues" evidence="1">
    <location>
        <begin position="50"/>
        <end position="68"/>
    </location>
</feature>
<dbReference type="Proteomes" id="UP000789831">
    <property type="component" value="Unassembled WGS sequence"/>
</dbReference>
<evidence type="ECO:0000313" key="3">
    <source>
        <dbReference type="Proteomes" id="UP000789831"/>
    </source>
</evidence>
<evidence type="ECO:0000256" key="1">
    <source>
        <dbReference type="SAM" id="MobiDB-lite"/>
    </source>
</evidence>
<comment type="caution">
    <text evidence="2">The sequence shown here is derived from an EMBL/GenBank/DDBJ whole genome shotgun (WGS) entry which is preliminary data.</text>
</comment>
<dbReference type="EMBL" id="CAJVPL010002698">
    <property type="protein sequence ID" value="CAG8617639.1"/>
    <property type="molecule type" value="Genomic_DNA"/>
</dbReference>
<organism evidence="2 3">
    <name type="scientific">Ambispora gerdemannii</name>
    <dbReference type="NCBI Taxonomy" id="144530"/>
    <lineage>
        <taxon>Eukaryota</taxon>
        <taxon>Fungi</taxon>
        <taxon>Fungi incertae sedis</taxon>
        <taxon>Mucoromycota</taxon>
        <taxon>Glomeromycotina</taxon>
        <taxon>Glomeromycetes</taxon>
        <taxon>Archaeosporales</taxon>
        <taxon>Ambisporaceae</taxon>
        <taxon>Ambispora</taxon>
    </lineage>
</organism>